<accession>A0A2P5P8J2</accession>
<evidence type="ECO:0000313" key="1">
    <source>
        <dbReference type="EMBL" id="PPD58622.1"/>
    </source>
</evidence>
<dbReference type="PROSITE" id="PS50113">
    <property type="entry name" value="PAC"/>
    <property type="match status" value="1"/>
</dbReference>
<reference evidence="1 2" key="1">
    <citation type="journal article" date="2017" name="ISME J.">
        <title>Grape pomace compost harbors organohalide-respiring Dehalogenimonas species with novel reductive dehalogenase genes.</title>
        <authorList>
            <person name="Yang Y."/>
            <person name="Higgins S.A."/>
            <person name="Yan J."/>
            <person name="Simsir B."/>
            <person name="Chourey K."/>
            <person name="Iyer R."/>
            <person name="Hettich R.L."/>
            <person name="Baldwin B."/>
            <person name="Ogles D.M."/>
            <person name="Loffler F.E."/>
        </authorList>
    </citation>
    <scope>NUCLEOTIDE SEQUENCE [LARGE SCALE GENOMIC DNA]</scope>
    <source>
        <strain evidence="1 2">GP</strain>
    </source>
</reference>
<dbReference type="InterPro" id="IPR035965">
    <property type="entry name" value="PAS-like_dom_sf"/>
</dbReference>
<name>A0A2P5P8J2_9CHLR</name>
<dbReference type="NCBIfam" id="TIGR00229">
    <property type="entry name" value="sensory_box"/>
    <property type="match status" value="1"/>
</dbReference>
<dbReference type="OrthoDB" id="9806995at2"/>
<protein>
    <submittedName>
        <fullName evidence="1">PAS domain S-box protein</fullName>
    </submittedName>
</protein>
<sequence>MKLAAAEIMTGEKQGRVPLIDVEQPRKDGTTVWTGVSASLVYDDGRPSHILGVSRDITARRQIEEA</sequence>
<dbReference type="SMART" id="SM00086">
    <property type="entry name" value="PAC"/>
    <property type="match status" value="1"/>
</dbReference>
<gene>
    <name evidence="1" type="ORF">JP09_001715</name>
</gene>
<organism evidence="1 2">
    <name type="scientific">Dehalogenimonas etheniformans</name>
    <dbReference type="NCBI Taxonomy" id="1536648"/>
    <lineage>
        <taxon>Bacteria</taxon>
        <taxon>Bacillati</taxon>
        <taxon>Chloroflexota</taxon>
        <taxon>Dehalococcoidia</taxon>
        <taxon>Dehalococcoidales</taxon>
        <taxon>Dehalococcoidaceae</taxon>
        <taxon>Dehalogenimonas</taxon>
    </lineage>
</organism>
<comment type="caution">
    <text evidence="1">The sequence shown here is derived from an EMBL/GenBank/DDBJ whole genome shotgun (WGS) entry which is preliminary data.</text>
</comment>
<evidence type="ECO:0000313" key="2">
    <source>
        <dbReference type="Proteomes" id="UP000235653"/>
    </source>
</evidence>
<dbReference type="InterPro" id="IPR001610">
    <property type="entry name" value="PAC"/>
</dbReference>
<dbReference type="RefSeq" id="WP_102330105.1">
    <property type="nucleotide sequence ID" value="NZ_CP058566.2"/>
</dbReference>
<dbReference type="InterPro" id="IPR000700">
    <property type="entry name" value="PAS-assoc_C"/>
</dbReference>
<dbReference type="Gene3D" id="3.30.450.20">
    <property type="entry name" value="PAS domain"/>
    <property type="match status" value="1"/>
</dbReference>
<dbReference type="Proteomes" id="UP000235653">
    <property type="component" value="Unassembled WGS sequence"/>
</dbReference>
<dbReference type="SUPFAM" id="SSF55785">
    <property type="entry name" value="PYP-like sensor domain (PAS domain)"/>
    <property type="match status" value="1"/>
</dbReference>
<dbReference type="AlphaFoldDB" id="A0A2P5P8J2"/>
<dbReference type="EMBL" id="JQAN02000006">
    <property type="protein sequence ID" value="PPD58622.1"/>
    <property type="molecule type" value="Genomic_DNA"/>
</dbReference>
<proteinExistence type="predicted"/>
<dbReference type="InterPro" id="IPR000014">
    <property type="entry name" value="PAS"/>
</dbReference>
<keyword evidence="2" id="KW-1185">Reference proteome</keyword>